<evidence type="ECO:0000313" key="4">
    <source>
        <dbReference type="Proteomes" id="UP000231702"/>
    </source>
</evidence>
<proteinExistence type="predicted"/>
<gene>
    <name evidence="3" type="ORF">CVM39_19420</name>
</gene>
<evidence type="ECO:0000256" key="1">
    <source>
        <dbReference type="SAM" id="MobiDB-lite"/>
    </source>
</evidence>
<dbReference type="EMBL" id="PGTD01000023">
    <property type="protein sequence ID" value="PJE25874.1"/>
    <property type="molecule type" value="Genomic_DNA"/>
</dbReference>
<protein>
    <submittedName>
        <fullName evidence="3">DUF2059 domain-containing protein</fullName>
    </submittedName>
</protein>
<evidence type="ECO:0000259" key="2">
    <source>
        <dbReference type="Pfam" id="PF09832"/>
    </source>
</evidence>
<comment type="caution">
    <text evidence="3">The sequence shown here is derived from an EMBL/GenBank/DDBJ whole genome shotgun (WGS) entry which is preliminary data.</text>
</comment>
<feature type="domain" description="DUF2059" evidence="2">
    <location>
        <begin position="117"/>
        <end position="162"/>
    </location>
</feature>
<feature type="compositionally biased region" description="Low complexity" evidence="1">
    <location>
        <begin position="21"/>
        <end position="32"/>
    </location>
</feature>
<organism evidence="3 4">
    <name type="scientific">Pseudooceanicola antarcticus</name>
    <dbReference type="NCBI Taxonomy" id="1247613"/>
    <lineage>
        <taxon>Bacteria</taxon>
        <taxon>Pseudomonadati</taxon>
        <taxon>Pseudomonadota</taxon>
        <taxon>Alphaproteobacteria</taxon>
        <taxon>Rhodobacterales</taxon>
        <taxon>Paracoccaceae</taxon>
        <taxon>Pseudooceanicola</taxon>
    </lineage>
</organism>
<dbReference type="InterPro" id="IPR018637">
    <property type="entry name" value="DUF2059"/>
</dbReference>
<name>A0ABX4MII9_9RHOB</name>
<sequence length="313" mass="34019">MRRDRMRPSRPALTPRHRDCAPASARARAQSRPLPDLRPLGMVLLTALALLLSGVLPGQSATREEARDFLKVTGFDAALESIVQSADNGPAMLGIEDRGFRTLWDVMAARVFRNDPIQDLALDMLSATLTEKEMATAQEFYGSDLGQRLVEVENASHLSTDAERGEKAEAALAEVMAARDIARLSALERLISALDETSDGALAMAEVQSRFMIAARNAGVIELSVGDDELRALITGQFREMAADDGIEAGMASAALTYEDFSTEEIDAYAEALEDPDMQRVYELMNAVQYEVMADRFEAAAALMVGANSSEEL</sequence>
<evidence type="ECO:0000313" key="3">
    <source>
        <dbReference type="EMBL" id="PJE25874.1"/>
    </source>
</evidence>
<reference evidence="3 4" key="1">
    <citation type="journal article" date="2018" name="Int. J. Syst. Evol. Microbiol.">
        <title>Pseudooceanicola lipolyticus sp. nov., a marine alphaproteobacterium, reclassification of Oceanicola flagellatus as Pseudooceanicola flagellatus comb. nov. and emended description of the genus Pseudooceanicola.</title>
        <authorList>
            <person name="Huang M.-M."/>
            <person name="Guo L.-L."/>
            <person name="Wu Y.-H."/>
            <person name="Lai Q.-L."/>
            <person name="Shao Z.-Z."/>
            <person name="Wang C.-S."/>
            <person name="Wu M."/>
            <person name="Xu X.-W."/>
        </authorList>
    </citation>
    <scope>NUCLEOTIDE SEQUENCE [LARGE SCALE GENOMIC DNA]</scope>
    <source>
        <strain evidence="3 4">Ar-45</strain>
    </source>
</reference>
<keyword evidence="4" id="KW-1185">Reference proteome</keyword>
<feature type="region of interest" description="Disordered" evidence="1">
    <location>
        <begin position="1"/>
        <end position="32"/>
    </location>
</feature>
<dbReference type="Pfam" id="PF09832">
    <property type="entry name" value="DUF2059"/>
    <property type="match status" value="1"/>
</dbReference>
<accession>A0ABX4MII9</accession>
<dbReference type="Proteomes" id="UP000231702">
    <property type="component" value="Unassembled WGS sequence"/>
</dbReference>